<dbReference type="InterPro" id="IPR013785">
    <property type="entry name" value="Aldolase_TIM"/>
</dbReference>
<feature type="domain" description="Fatty acid synthase subunit PfaD N-terminal" evidence="1">
    <location>
        <begin position="14"/>
        <end position="70"/>
    </location>
</feature>
<evidence type="ECO:0000313" key="3">
    <source>
        <dbReference type="EMBL" id="GGO92427.1"/>
    </source>
</evidence>
<evidence type="ECO:0000259" key="1">
    <source>
        <dbReference type="Pfam" id="PF18328"/>
    </source>
</evidence>
<evidence type="ECO:0000259" key="2">
    <source>
        <dbReference type="Pfam" id="PF21607"/>
    </source>
</evidence>
<dbReference type="PANTHER" id="PTHR32332">
    <property type="entry name" value="2-NITROPROPANE DIOXYGENASE"/>
    <property type="match status" value="1"/>
</dbReference>
<dbReference type="AlphaFoldDB" id="A0A917ZTC8"/>
<comment type="caution">
    <text evidence="3">The sequence shown here is derived from an EMBL/GenBank/DDBJ whole genome shotgun (WGS) entry which is preliminary data.</text>
</comment>
<name>A0A917ZTC8_9ACTN</name>
<dbReference type="InterPro" id="IPR049489">
    <property type="entry name" value="FabD-like_helical_ins"/>
</dbReference>
<feature type="domain" description="[Acyl-carrier-protein] S-malonyltransferase-like inserted helical" evidence="2">
    <location>
        <begin position="387"/>
        <end position="466"/>
    </location>
</feature>
<protein>
    <submittedName>
        <fullName evidence="3">2-nitropropane dioxygenase</fullName>
    </submittedName>
</protein>
<dbReference type="SUPFAM" id="SSF51412">
    <property type="entry name" value="Inosine monophosphate dehydrogenase (IMPDH)"/>
    <property type="match status" value="1"/>
</dbReference>
<dbReference type="Pfam" id="PF18328">
    <property type="entry name" value="PfaD_N"/>
    <property type="match status" value="1"/>
</dbReference>
<proteinExistence type="predicted"/>
<dbReference type="EMBL" id="BMMS01000018">
    <property type="protein sequence ID" value="GGO92427.1"/>
    <property type="molecule type" value="Genomic_DNA"/>
</dbReference>
<dbReference type="PANTHER" id="PTHR32332:SF20">
    <property type="entry name" value="2-NITROPROPANE DIOXYGENASE-LIKE PROTEIN"/>
    <property type="match status" value="1"/>
</dbReference>
<dbReference type="CDD" id="cd04742">
    <property type="entry name" value="NPD_FabD"/>
    <property type="match status" value="1"/>
</dbReference>
<gene>
    <name evidence="3" type="ORF">GCM10012280_42580</name>
</gene>
<sequence length="544" mass="58558">MDTRMDNQATPLRWRGEQYPSTDPAGIYAALVDLDRPGFIVRTPQGIGAVAGGRTASAGDGLPLLAAVPPLSPRRLGSKAFLAAHGVRLPYMAGAMAGGIASADMVVALAKEGLLASFGAAGLLPESIEKALNRFATAIPGLPYAVNLIHSPSEERLEREAVELFLRHRVPCVEASAFLGLTPHIVRYRVAGLRRDADGRVVAGNRVIAKVSRSETAERFMRPASASLVSSLLAQGLITAEQAELAKYVPMADDITVEADSGGHTDRRPLPALLPTILRLRDTVQREHHYPTLIRVGAAGGLGTPTAVAAAFAMGAAYVVTGSVNQSCVESGASKATKAMLADAGIADCDMAPAADMFEMGVELQVLKKGTLFPMRAKRLYELYQTYEGLEALPQAERIRLETQIFRRPLEDVWQECVGYFERRDPEQLERAKGSPKRRMALVFRWYLGMSSRWSTVGDADRTLDYQVWCGPAMGSFNDWVTASYLKPPGNRRVADVAEHLMRGAAFHTRLAQLRTAGVQLPVSAADYRPVPLETAAASLGGAA</sequence>
<accession>A0A917ZTC8</accession>
<keyword evidence="3" id="KW-0560">Oxidoreductase</keyword>
<dbReference type="NCBIfam" id="TIGR02814">
    <property type="entry name" value="pfaD_fam"/>
    <property type="match status" value="1"/>
</dbReference>
<organism evidence="3 4">
    <name type="scientific">Wenjunlia tyrosinilytica</name>
    <dbReference type="NCBI Taxonomy" id="1544741"/>
    <lineage>
        <taxon>Bacteria</taxon>
        <taxon>Bacillati</taxon>
        <taxon>Actinomycetota</taxon>
        <taxon>Actinomycetes</taxon>
        <taxon>Kitasatosporales</taxon>
        <taxon>Streptomycetaceae</taxon>
        <taxon>Wenjunlia</taxon>
    </lineage>
</organism>
<reference evidence="3" key="2">
    <citation type="submission" date="2020-09" db="EMBL/GenBank/DDBJ databases">
        <authorList>
            <person name="Sun Q."/>
            <person name="Zhou Y."/>
        </authorList>
    </citation>
    <scope>NUCLEOTIDE SEQUENCE</scope>
    <source>
        <strain evidence="3">CGMCC 4.7201</strain>
    </source>
</reference>
<reference evidence="3" key="1">
    <citation type="journal article" date="2014" name="Int. J. Syst. Evol. Microbiol.">
        <title>Complete genome sequence of Corynebacterium casei LMG S-19264T (=DSM 44701T), isolated from a smear-ripened cheese.</title>
        <authorList>
            <consortium name="US DOE Joint Genome Institute (JGI-PGF)"/>
            <person name="Walter F."/>
            <person name="Albersmeier A."/>
            <person name="Kalinowski J."/>
            <person name="Ruckert C."/>
        </authorList>
    </citation>
    <scope>NUCLEOTIDE SEQUENCE</scope>
    <source>
        <strain evidence="3">CGMCC 4.7201</strain>
    </source>
</reference>
<dbReference type="GO" id="GO:0051213">
    <property type="term" value="F:dioxygenase activity"/>
    <property type="evidence" value="ECO:0007669"/>
    <property type="project" value="UniProtKB-KW"/>
</dbReference>
<dbReference type="InterPro" id="IPR040981">
    <property type="entry name" value="PfaD_N"/>
</dbReference>
<evidence type="ECO:0000313" key="4">
    <source>
        <dbReference type="Proteomes" id="UP000641932"/>
    </source>
</evidence>
<dbReference type="Gene3D" id="3.20.20.70">
    <property type="entry name" value="Aldolase class I"/>
    <property type="match status" value="1"/>
</dbReference>
<keyword evidence="3" id="KW-0223">Dioxygenase</keyword>
<dbReference type="Pfam" id="PF21607">
    <property type="entry name" value="FabD_helical_ins"/>
    <property type="match status" value="1"/>
</dbReference>
<dbReference type="InterPro" id="IPR014179">
    <property type="entry name" value="PfaD-like_TIM-barrel"/>
</dbReference>
<dbReference type="Proteomes" id="UP000641932">
    <property type="component" value="Unassembled WGS sequence"/>
</dbReference>
<dbReference type="Pfam" id="PF03060">
    <property type="entry name" value="NMO"/>
    <property type="match status" value="1"/>
</dbReference>
<keyword evidence="4" id="KW-1185">Reference proteome</keyword>